<proteinExistence type="inferred from homology"/>
<dbReference type="PROSITE" id="PS00086">
    <property type="entry name" value="CYTOCHROME_P450"/>
    <property type="match status" value="1"/>
</dbReference>
<evidence type="ECO:0000256" key="8">
    <source>
        <dbReference type="PIRSR" id="PIRSR602401-1"/>
    </source>
</evidence>
<dbReference type="PRINTS" id="PR00463">
    <property type="entry name" value="EP450I"/>
</dbReference>
<name>A0A6H0Y5P3_9PEZI</name>
<dbReference type="Proteomes" id="UP000503462">
    <property type="component" value="Chromosome 5"/>
</dbReference>
<dbReference type="GO" id="GO:0005506">
    <property type="term" value="F:iron ion binding"/>
    <property type="evidence" value="ECO:0007669"/>
    <property type="project" value="InterPro"/>
</dbReference>
<dbReference type="GO" id="GO:0020037">
    <property type="term" value="F:heme binding"/>
    <property type="evidence" value="ECO:0007669"/>
    <property type="project" value="InterPro"/>
</dbReference>
<protein>
    <recommendedName>
        <fullName evidence="13">Cytochrome P450 monooxygenase</fullName>
    </recommendedName>
</protein>
<evidence type="ECO:0000256" key="9">
    <source>
        <dbReference type="RuleBase" id="RU000461"/>
    </source>
</evidence>
<organism evidence="11 12">
    <name type="scientific">Peltaster fructicola</name>
    <dbReference type="NCBI Taxonomy" id="286661"/>
    <lineage>
        <taxon>Eukaryota</taxon>
        <taxon>Fungi</taxon>
        <taxon>Dikarya</taxon>
        <taxon>Ascomycota</taxon>
        <taxon>Pezizomycotina</taxon>
        <taxon>Dothideomycetes</taxon>
        <taxon>Dothideomycetes incertae sedis</taxon>
        <taxon>Peltaster</taxon>
    </lineage>
</organism>
<evidence type="ECO:0000256" key="1">
    <source>
        <dbReference type="ARBA" id="ARBA00001971"/>
    </source>
</evidence>
<evidence type="ECO:0000256" key="10">
    <source>
        <dbReference type="SAM" id="Phobius"/>
    </source>
</evidence>
<dbReference type="InterPro" id="IPR017972">
    <property type="entry name" value="Cyt_P450_CS"/>
</dbReference>
<comment type="cofactor">
    <cofactor evidence="1 8">
        <name>heme</name>
        <dbReference type="ChEBI" id="CHEBI:30413"/>
    </cofactor>
</comment>
<dbReference type="Gene3D" id="1.10.630.10">
    <property type="entry name" value="Cytochrome P450"/>
    <property type="match status" value="1"/>
</dbReference>
<feature type="binding site" description="axial binding residue" evidence="8">
    <location>
        <position position="460"/>
    </location>
    <ligand>
        <name>heme</name>
        <dbReference type="ChEBI" id="CHEBI:30413"/>
    </ligand>
    <ligandPart>
        <name>Fe</name>
        <dbReference type="ChEBI" id="CHEBI:18248"/>
    </ligandPart>
</feature>
<keyword evidence="4 8" id="KW-0479">Metal-binding</keyword>
<dbReference type="Pfam" id="PF00067">
    <property type="entry name" value="p450"/>
    <property type="match status" value="1"/>
</dbReference>
<keyword evidence="6 8" id="KW-0408">Iron</keyword>
<gene>
    <name evidence="11" type="ORF">AMS68_007675</name>
</gene>
<evidence type="ECO:0000313" key="12">
    <source>
        <dbReference type="Proteomes" id="UP000503462"/>
    </source>
</evidence>
<reference evidence="11 12" key="1">
    <citation type="journal article" date="2016" name="Sci. Rep.">
        <title>Peltaster fructicola genome reveals evolution from an invasive phytopathogen to an ectophytic parasite.</title>
        <authorList>
            <person name="Xu C."/>
            <person name="Chen H."/>
            <person name="Gleason M.L."/>
            <person name="Xu J.R."/>
            <person name="Liu H."/>
            <person name="Zhang R."/>
            <person name="Sun G."/>
        </authorList>
    </citation>
    <scope>NUCLEOTIDE SEQUENCE [LARGE SCALE GENOMIC DNA]</scope>
    <source>
        <strain evidence="11 12">LNHT1506</strain>
    </source>
</reference>
<dbReference type="SUPFAM" id="SSF48264">
    <property type="entry name" value="Cytochrome P450"/>
    <property type="match status" value="1"/>
</dbReference>
<dbReference type="PANTHER" id="PTHR46206">
    <property type="entry name" value="CYTOCHROME P450"/>
    <property type="match status" value="1"/>
</dbReference>
<dbReference type="InterPro" id="IPR001128">
    <property type="entry name" value="Cyt_P450"/>
</dbReference>
<dbReference type="GO" id="GO:0004497">
    <property type="term" value="F:monooxygenase activity"/>
    <property type="evidence" value="ECO:0007669"/>
    <property type="project" value="UniProtKB-KW"/>
</dbReference>
<dbReference type="InterPro" id="IPR036396">
    <property type="entry name" value="Cyt_P450_sf"/>
</dbReference>
<evidence type="ECO:0000256" key="2">
    <source>
        <dbReference type="ARBA" id="ARBA00010617"/>
    </source>
</evidence>
<dbReference type="GO" id="GO:0016705">
    <property type="term" value="F:oxidoreductase activity, acting on paired donors, with incorporation or reduction of molecular oxygen"/>
    <property type="evidence" value="ECO:0007669"/>
    <property type="project" value="InterPro"/>
</dbReference>
<keyword evidence="5 9" id="KW-0560">Oxidoreductase</keyword>
<evidence type="ECO:0000256" key="7">
    <source>
        <dbReference type="ARBA" id="ARBA00023033"/>
    </source>
</evidence>
<keyword evidence="12" id="KW-1185">Reference proteome</keyword>
<dbReference type="OrthoDB" id="1844152at2759"/>
<keyword evidence="3 8" id="KW-0349">Heme</keyword>
<feature type="transmembrane region" description="Helical" evidence="10">
    <location>
        <begin position="20"/>
        <end position="41"/>
    </location>
</feature>
<sequence length="524" mass="59826">MDVNNSFLKAAYQQVRQLPLSVQIIALLLTVIVAYAIVAYATRQRPYPQFPVIDLKKEEGLGPMISWFKRGEKVIAKGRKTTNGTFQVITGTGPKLLVPNRFAHELRNNEALNFQEATATEFFPTWPGFEAFRAGLHSDNIITEVVRVKLTQSLNLVTEDLVDETDDSSRLIFPPSKEWNNVKFKQAVLEMVARLSSRVFLGQELCRNQRWLEIAKDYTVDSFVAAMKLRFTPVPLRPLGLLVYKECWAIRKEYADATKLITKEVEMRKERVQKALDAGQKPPKTADTIGWMHEICQRKGTKTDLVAAQLSLSLAAIHTTTESLLYLLMDICKHPEVVKPLREEMVSVLRENGWSKTTLYKMKLVDSFLKESQRINTLSDYTMSRACERDIELSDGTVLPKGSRINVLTAFMDPEIYEDPHMFKADRFLQKRAVAGQENGWQHVTTSPEHLGFGHGQHACPGRFFATNELKIALCFMLLRYDFKLSNFGGDQSSFEGRRIIPQDFELQYKSREPELDLMSLSFV</sequence>
<comment type="similarity">
    <text evidence="2 9">Belongs to the cytochrome P450 family.</text>
</comment>
<keyword evidence="7 9" id="KW-0503">Monooxygenase</keyword>
<evidence type="ECO:0000256" key="3">
    <source>
        <dbReference type="ARBA" id="ARBA00022617"/>
    </source>
</evidence>
<keyword evidence="10" id="KW-1133">Transmembrane helix</keyword>
<keyword evidence="10" id="KW-0472">Membrane</keyword>
<dbReference type="PANTHER" id="PTHR46206:SF2">
    <property type="entry name" value="CYTOCHROME P450 MONOOXYGENASE AUSG-RELATED"/>
    <property type="match status" value="1"/>
</dbReference>
<evidence type="ECO:0000313" key="11">
    <source>
        <dbReference type="EMBL" id="QIX02158.1"/>
    </source>
</evidence>
<keyword evidence="10" id="KW-0812">Transmembrane</keyword>
<evidence type="ECO:0000256" key="6">
    <source>
        <dbReference type="ARBA" id="ARBA00023004"/>
    </source>
</evidence>
<evidence type="ECO:0000256" key="4">
    <source>
        <dbReference type="ARBA" id="ARBA00022723"/>
    </source>
</evidence>
<accession>A0A6H0Y5P3</accession>
<dbReference type="AlphaFoldDB" id="A0A6H0Y5P3"/>
<evidence type="ECO:0008006" key="13">
    <source>
        <dbReference type="Google" id="ProtNLM"/>
    </source>
</evidence>
<dbReference type="CDD" id="cd11041">
    <property type="entry name" value="CYP503A1-like"/>
    <property type="match status" value="1"/>
</dbReference>
<dbReference type="EMBL" id="CP051143">
    <property type="protein sequence ID" value="QIX02158.1"/>
    <property type="molecule type" value="Genomic_DNA"/>
</dbReference>
<evidence type="ECO:0000256" key="5">
    <source>
        <dbReference type="ARBA" id="ARBA00023002"/>
    </source>
</evidence>
<dbReference type="InterPro" id="IPR002401">
    <property type="entry name" value="Cyt_P450_E_grp-I"/>
</dbReference>